<evidence type="ECO:0000256" key="12">
    <source>
        <dbReference type="HAMAP-Rule" id="MF_01916"/>
    </source>
</evidence>
<evidence type="ECO:0000256" key="4">
    <source>
        <dbReference type="ARBA" id="ARBA00022679"/>
    </source>
</evidence>
<comment type="subcellular location">
    <subcellularLocation>
        <location evidence="1 12">Cell membrane</location>
        <topology evidence="1 12">Multi-pass membrane protein</topology>
    </subcellularLocation>
</comment>
<dbReference type="EC" id="2.7.8.-" evidence="12 13"/>
<feature type="transmembrane region" description="Helical" evidence="12">
    <location>
        <begin position="12"/>
        <end position="33"/>
    </location>
</feature>
<keyword evidence="4 12" id="KW-0808">Transferase</keyword>
<evidence type="ECO:0000256" key="10">
    <source>
        <dbReference type="ARBA" id="ARBA00023209"/>
    </source>
</evidence>
<keyword evidence="3 12" id="KW-0444">Lipid biosynthesis</keyword>
<dbReference type="PANTHER" id="PTHR21248:SF22">
    <property type="entry name" value="PHOSPHOLIPASE D"/>
    <property type="match status" value="1"/>
</dbReference>
<evidence type="ECO:0000256" key="6">
    <source>
        <dbReference type="ARBA" id="ARBA00022737"/>
    </source>
</evidence>
<dbReference type="CDD" id="cd09112">
    <property type="entry name" value="PLDc_CLS_2"/>
    <property type="match status" value="1"/>
</dbReference>
<dbReference type="GO" id="GO:0005886">
    <property type="term" value="C:plasma membrane"/>
    <property type="evidence" value="ECO:0007669"/>
    <property type="project" value="UniProtKB-SubCell"/>
</dbReference>
<evidence type="ECO:0000313" key="15">
    <source>
        <dbReference type="EMBL" id="THD67458.1"/>
    </source>
</evidence>
<dbReference type="InterPro" id="IPR022924">
    <property type="entry name" value="Cardiolipin_synthase"/>
</dbReference>
<accession>A0A4S3LZX3</accession>
<feature type="active site" evidence="12">
    <location>
        <position position="402"/>
    </location>
</feature>
<dbReference type="GO" id="GO:0032049">
    <property type="term" value="P:cardiolipin biosynthetic process"/>
    <property type="evidence" value="ECO:0007669"/>
    <property type="project" value="UniProtKB-UniRule"/>
</dbReference>
<reference evidence="15 16" key="1">
    <citation type="submission" date="2019-04" db="EMBL/GenBank/DDBJ databases">
        <title>Draft genome sequence of Robertkochia marina CC-AMO-30D.</title>
        <authorList>
            <person name="Hameed A."/>
            <person name="Lin S.-Y."/>
            <person name="Shahina M."/>
            <person name="Lai W.-A."/>
            <person name="Young C.-C."/>
        </authorList>
    </citation>
    <scope>NUCLEOTIDE SEQUENCE [LARGE SCALE GENOMIC DNA]</scope>
    <source>
        <strain evidence="15 16">CC-AMO-30D</strain>
    </source>
</reference>
<keyword evidence="16" id="KW-1185">Reference proteome</keyword>
<dbReference type="SMART" id="SM00155">
    <property type="entry name" value="PLDc"/>
    <property type="match status" value="2"/>
</dbReference>
<evidence type="ECO:0000256" key="3">
    <source>
        <dbReference type="ARBA" id="ARBA00022516"/>
    </source>
</evidence>
<dbReference type="SUPFAM" id="SSF56024">
    <property type="entry name" value="Phospholipase D/nuclease"/>
    <property type="match status" value="2"/>
</dbReference>
<evidence type="ECO:0000256" key="7">
    <source>
        <dbReference type="ARBA" id="ARBA00022989"/>
    </source>
</evidence>
<evidence type="ECO:0000259" key="14">
    <source>
        <dbReference type="PROSITE" id="PS50035"/>
    </source>
</evidence>
<evidence type="ECO:0000256" key="2">
    <source>
        <dbReference type="ARBA" id="ARBA00022475"/>
    </source>
</evidence>
<dbReference type="RefSeq" id="WP_136335663.1">
    <property type="nucleotide sequence ID" value="NZ_QXMP01000005.1"/>
</dbReference>
<keyword evidence="2 12" id="KW-1003">Cell membrane</keyword>
<feature type="active site" evidence="12">
    <location>
        <position position="404"/>
    </location>
</feature>
<dbReference type="InterPro" id="IPR027379">
    <property type="entry name" value="CLS_N"/>
</dbReference>
<comment type="catalytic activity">
    <reaction evidence="12">
        <text>2 a 1,2-diacyl-sn-glycero-3-phospho-(1'-sn-glycerol) = a cardiolipin + glycerol</text>
        <dbReference type="Rhea" id="RHEA:31451"/>
        <dbReference type="ChEBI" id="CHEBI:17754"/>
        <dbReference type="ChEBI" id="CHEBI:62237"/>
        <dbReference type="ChEBI" id="CHEBI:64716"/>
    </reaction>
</comment>
<dbReference type="GO" id="GO:0008808">
    <property type="term" value="F:cardiolipin synthase activity"/>
    <property type="evidence" value="ECO:0007669"/>
    <property type="project" value="UniProtKB-UniRule"/>
</dbReference>
<keyword evidence="5 12" id="KW-0812">Transmembrane</keyword>
<feature type="domain" description="PLD phosphodiesterase" evidence="14">
    <location>
        <begin position="397"/>
        <end position="424"/>
    </location>
</feature>
<comment type="caution">
    <text evidence="15">The sequence shown here is derived from an EMBL/GenBank/DDBJ whole genome shotgun (WGS) entry which is preliminary data.</text>
</comment>
<dbReference type="OrthoDB" id="9762009at2"/>
<dbReference type="Gene3D" id="3.30.870.10">
    <property type="entry name" value="Endonuclease Chain A"/>
    <property type="match status" value="2"/>
</dbReference>
<feature type="active site" evidence="12">
    <location>
        <position position="233"/>
    </location>
</feature>
<dbReference type="Pfam" id="PF13396">
    <property type="entry name" value="PLDc_N"/>
    <property type="match status" value="1"/>
</dbReference>
<dbReference type="NCBIfam" id="TIGR04265">
    <property type="entry name" value="bac_cardiolipin"/>
    <property type="match status" value="1"/>
</dbReference>
<evidence type="ECO:0000256" key="9">
    <source>
        <dbReference type="ARBA" id="ARBA00023136"/>
    </source>
</evidence>
<evidence type="ECO:0000256" key="13">
    <source>
        <dbReference type="NCBIfam" id="TIGR04265"/>
    </source>
</evidence>
<dbReference type="Proteomes" id="UP000305939">
    <property type="component" value="Unassembled WGS sequence"/>
</dbReference>
<evidence type="ECO:0000256" key="1">
    <source>
        <dbReference type="ARBA" id="ARBA00004651"/>
    </source>
</evidence>
<comment type="similarity">
    <text evidence="12">Belongs to the phospholipase D family. Cardiolipin synthase subfamily.</text>
</comment>
<dbReference type="PROSITE" id="PS50035">
    <property type="entry name" value="PLD"/>
    <property type="match status" value="2"/>
</dbReference>
<comment type="function">
    <text evidence="12">Catalyzes the reversible phosphatidyl group transfer from one phosphatidylglycerol molecule to another to form cardiolipin (CL) (diphosphatidylglycerol) and glycerol.</text>
</comment>
<dbReference type="InterPro" id="IPR025202">
    <property type="entry name" value="PLD-like_dom"/>
</dbReference>
<keyword evidence="8 12" id="KW-0443">Lipid metabolism</keyword>
<evidence type="ECO:0000256" key="8">
    <source>
        <dbReference type="ARBA" id="ARBA00023098"/>
    </source>
</evidence>
<dbReference type="InterPro" id="IPR030874">
    <property type="entry name" value="Cardiolipin_synth_Firmi"/>
</dbReference>
<feature type="active site" evidence="12">
    <location>
        <position position="228"/>
    </location>
</feature>
<feature type="domain" description="PLD phosphodiesterase" evidence="14">
    <location>
        <begin position="221"/>
        <end position="248"/>
    </location>
</feature>
<name>A0A4S3LZX3_9FLAO</name>
<dbReference type="AlphaFoldDB" id="A0A4S3LZX3"/>
<sequence length="484" mass="55929">MWDLITEHLGKLLIGINYLLALGAAFTIVLRNVNPNRTLSYVLALLLVPFLGLLFYVFFGQEYRRTRIFKKKNVLNQENIKNWQQSLVLDQKQIDELKDKDLRDKAKLIRLLHDTEHSPLTLKNEVEILINGEEKFKRLFEDVGKAKLSVHLEYYIIRDDEIGTELIDLLCEKAGEGVEVKINYDYVASNFSSVTRKRLQEAGIIFYPFMPVYFPKFASKFNHRNHRKIAVIDGEIGYVGGINIGDEYLNAHGKRYWRDTHLRVRGESVGVLQFHFLLNWDFVSEEDLVIKDEWFVEPEITGKIPVQIAVSGPDTDWAHIMEAMFVAITSADDYLYLTTPYFIPNDEILMALIAAARSGVEVKVLIPGHSDSWAAKYASFSYIEEMLRAGIEVYLYDKGIIHAKTMVVDGIFSTVGTSNVDYRSFNINFEINALIYDEHIAAKMVNSFNNDLQESIKLDPEEWYQRPFKQKLKESFCRLWAPLL</sequence>
<feature type="transmembrane region" description="Helical" evidence="12">
    <location>
        <begin position="39"/>
        <end position="59"/>
    </location>
</feature>
<protein>
    <recommendedName>
        <fullName evidence="12 13">Cardiolipin synthase</fullName>
        <shortName evidence="12">CL synthase</shortName>
        <ecNumber evidence="12 13">2.7.8.-</ecNumber>
    </recommendedName>
</protein>
<proteinExistence type="inferred from homology"/>
<dbReference type="EMBL" id="SSMC01000002">
    <property type="protein sequence ID" value="THD67458.1"/>
    <property type="molecule type" value="Genomic_DNA"/>
</dbReference>
<evidence type="ECO:0000256" key="5">
    <source>
        <dbReference type="ARBA" id="ARBA00022692"/>
    </source>
</evidence>
<feature type="active site" evidence="12">
    <location>
        <position position="226"/>
    </location>
</feature>
<evidence type="ECO:0000313" key="16">
    <source>
        <dbReference type="Proteomes" id="UP000305939"/>
    </source>
</evidence>
<feature type="active site" evidence="12">
    <location>
        <position position="409"/>
    </location>
</feature>
<keyword evidence="10 12" id="KW-0594">Phospholipid biosynthesis</keyword>
<keyword evidence="11 12" id="KW-1208">Phospholipid metabolism</keyword>
<dbReference type="Pfam" id="PF13091">
    <property type="entry name" value="PLDc_2"/>
    <property type="match status" value="2"/>
</dbReference>
<dbReference type="HAMAP" id="MF_01916">
    <property type="entry name" value="Cardiolipin_synth_Cls"/>
    <property type="match status" value="1"/>
</dbReference>
<keyword evidence="7 12" id="KW-1133">Transmembrane helix</keyword>
<organism evidence="15 16">
    <name type="scientific">Robertkochia marina</name>
    <dbReference type="NCBI Taxonomy" id="1227945"/>
    <lineage>
        <taxon>Bacteria</taxon>
        <taxon>Pseudomonadati</taxon>
        <taxon>Bacteroidota</taxon>
        <taxon>Flavobacteriia</taxon>
        <taxon>Flavobacteriales</taxon>
        <taxon>Flavobacteriaceae</taxon>
        <taxon>Robertkochia</taxon>
    </lineage>
</organism>
<keyword evidence="6" id="KW-0677">Repeat</keyword>
<evidence type="ECO:0000256" key="11">
    <source>
        <dbReference type="ARBA" id="ARBA00023264"/>
    </source>
</evidence>
<keyword evidence="9 12" id="KW-0472">Membrane</keyword>
<dbReference type="CDD" id="cd09110">
    <property type="entry name" value="PLDc_CLS_1"/>
    <property type="match status" value="1"/>
</dbReference>
<gene>
    <name evidence="15" type="primary">cls</name>
    <name evidence="15" type="ORF">E7Z59_07295</name>
</gene>
<dbReference type="InterPro" id="IPR001736">
    <property type="entry name" value="PLipase_D/transphosphatidylase"/>
</dbReference>
<dbReference type="PANTHER" id="PTHR21248">
    <property type="entry name" value="CARDIOLIPIN SYNTHASE"/>
    <property type="match status" value="1"/>
</dbReference>